<name>A0ACD5HI03_9PROT</name>
<proteinExistence type="predicted"/>
<sequence>MIGPVRLMGIHARSGTQRITRLTELFELWLSVLVLALALALSCHVLILLVHLPLLSPDSLSVRPVVVELLDVLILLEISQVFLGLELRHRLNLILLLDTAATFAIREIIVTLFSHGQELGLCLITLVATITLRIACAKMGGCKNDVEI</sequence>
<organism evidence="1 2">
    <name type="scientific">Acidithiobacillus montserratensis</name>
    <dbReference type="NCBI Taxonomy" id="2729135"/>
    <lineage>
        <taxon>Bacteria</taxon>
        <taxon>Pseudomonadati</taxon>
        <taxon>Pseudomonadota</taxon>
        <taxon>Acidithiobacillia</taxon>
        <taxon>Acidithiobacillales</taxon>
        <taxon>Acidithiobacillaceae</taxon>
        <taxon>Acidithiobacillus</taxon>
    </lineage>
</organism>
<gene>
    <name evidence="1" type="ORF">HHS34_005295</name>
</gene>
<evidence type="ECO:0000313" key="2">
    <source>
        <dbReference type="Proteomes" id="UP001195965"/>
    </source>
</evidence>
<accession>A0ACD5HI03</accession>
<protein>
    <submittedName>
        <fullName evidence="1">Uncharacterized protein</fullName>
    </submittedName>
</protein>
<evidence type="ECO:0000313" key="1">
    <source>
        <dbReference type="EMBL" id="XRI74607.1"/>
    </source>
</evidence>
<dbReference type="EMBL" id="CP127526">
    <property type="protein sequence ID" value="XRI74607.1"/>
    <property type="molecule type" value="Genomic_DNA"/>
</dbReference>
<keyword evidence="2" id="KW-1185">Reference proteome</keyword>
<reference evidence="1 2" key="1">
    <citation type="journal article" date="2021" name="ISME J.">
        <title>Genomic evolution of the class Acidithiobacillia: deep-branching Proteobacteria living in extreme acidic conditions.</title>
        <authorList>
            <person name="Moya-Beltran A."/>
            <person name="Beard S."/>
            <person name="Rojas-Villalobos C."/>
            <person name="Issotta F."/>
            <person name="Gallardo Y."/>
            <person name="Ulloa R."/>
            <person name="Giaveno A."/>
            <person name="Degli Esposti M."/>
            <person name="Johnson D.B."/>
            <person name="Quatrini R."/>
        </authorList>
    </citation>
    <scope>NUCLEOTIDE SEQUENCE [LARGE SCALE GENOMIC DNA]</scope>
    <source>
        <strain evidence="1 2">GG1-14</strain>
    </source>
</reference>
<dbReference type="Proteomes" id="UP001195965">
    <property type="component" value="Chromosome"/>
</dbReference>